<reference evidence="2 3" key="1">
    <citation type="submission" date="2016-02" db="EMBL/GenBank/DDBJ databases">
        <title>Genome sequence of Tissierella creatinophila DSM 6911.</title>
        <authorList>
            <person name="Poehlein A."/>
            <person name="Daniel R."/>
        </authorList>
    </citation>
    <scope>NUCLEOTIDE SEQUENCE [LARGE SCALE GENOMIC DNA]</scope>
    <source>
        <strain evidence="2 3">DSM 6911</strain>
    </source>
</reference>
<comment type="caution">
    <text evidence="2">The sequence shown here is derived from an EMBL/GenBank/DDBJ whole genome shotgun (WGS) entry which is preliminary data.</text>
</comment>
<dbReference type="PANTHER" id="PTHR12110">
    <property type="entry name" value="HYDROXYPYRUVATE ISOMERASE"/>
    <property type="match status" value="1"/>
</dbReference>
<name>A0A1U7M7Q0_TISCR</name>
<dbReference type="NCBIfam" id="NF007360">
    <property type="entry name" value="PRK09856.1"/>
    <property type="match status" value="1"/>
</dbReference>
<sequence length="269" mass="30951">MFTSGYQRSDIEDIFRDAKKFGYDYIELWGGRPHAFPYDIKRGQIDNLLNLRDKYEIPIKVYTPEHNAYPYNYMIGDEYQRKESIEYLKTAIEMGKALGAEYTVISAGHAGYEATRREIWERLYKSIRELVDYAQEKEHILLIEALTPFESNVCTTANDLCDIVESIDSPYFGAMCDIVPPYVQNESIMSYFKKLGKSLKHLHIIDSDGKSDTHFIPGDGNIPLKELIAEIYDSGYDGAATIELVTAYINEPSLYAKLAIERFNKITER</sequence>
<dbReference type="Gene3D" id="3.20.20.150">
    <property type="entry name" value="Divalent-metal-dependent TIM barrel enzymes"/>
    <property type="match status" value="1"/>
</dbReference>
<dbReference type="PANTHER" id="PTHR12110:SF21">
    <property type="entry name" value="XYLOSE ISOMERASE-LIKE TIM BARREL DOMAIN-CONTAINING PROTEIN"/>
    <property type="match status" value="1"/>
</dbReference>
<dbReference type="InterPro" id="IPR050312">
    <property type="entry name" value="IolE/XylAMocC-like"/>
</dbReference>
<dbReference type="InterPro" id="IPR013022">
    <property type="entry name" value="Xyl_isomerase-like_TIM-brl"/>
</dbReference>
<organism evidence="2 3">
    <name type="scientific">Tissierella creatinophila DSM 6911</name>
    <dbReference type="NCBI Taxonomy" id="1123403"/>
    <lineage>
        <taxon>Bacteria</taxon>
        <taxon>Bacillati</taxon>
        <taxon>Bacillota</taxon>
        <taxon>Tissierellia</taxon>
        <taxon>Tissierellales</taxon>
        <taxon>Tissierellaceae</taxon>
        <taxon>Tissierella</taxon>
    </lineage>
</organism>
<dbReference type="GO" id="GO:0016853">
    <property type="term" value="F:isomerase activity"/>
    <property type="evidence" value="ECO:0007669"/>
    <property type="project" value="UniProtKB-KW"/>
</dbReference>
<dbReference type="Proteomes" id="UP000186112">
    <property type="component" value="Unassembled WGS sequence"/>
</dbReference>
<proteinExistence type="predicted"/>
<keyword evidence="2" id="KW-0413">Isomerase</keyword>
<evidence type="ECO:0000259" key="1">
    <source>
        <dbReference type="Pfam" id="PF01261"/>
    </source>
</evidence>
<dbReference type="Pfam" id="PF01261">
    <property type="entry name" value="AP_endonuc_2"/>
    <property type="match status" value="1"/>
</dbReference>
<dbReference type="EMBL" id="LTDM01000010">
    <property type="protein sequence ID" value="OLS03280.1"/>
    <property type="molecule type" value="Genomic_DNA"/>
</dbReference>
<accession>A0A1U7M7Q0</accession>
<dbReference type="SUPFAM" id="SSF51658">
    <property type="entry name" value="Xylose isomerase-like"/>
    <property type="match status" value="1"/>
</dbReference>
<evidence type="ECO:0000313" key="2">
    <source>
        <dbReference type="EMBL" id="OLS03280.1"/>
    </source>
</evidence>
<keyword evidence="3" id="KW-1185">Reference proteome</keyword>
<gene>
    <name evidence="2" type="ORF">TICRE_07080</name>
</gene>
<evidence type="ECO:0000313" key="3">
    <source>
        <dbReference type="Proteomes" id="UP000186112"/>
    </source>
</evidence>
<dbReference type="AlphaFoldDB" id="A0A1U7M7Q0"/>
<dbReference type="EC" id="5.3.1.-" evidence="2"/>
<dbReference type="InterPro" id="IPR036237">
    <property type="entry name" value="Xyl_isomerase-like_sf"/>
</dbReference>
<feature type="domain" description="Xylose isomerase-like TIM barrel" evidence="1">
    <location>
        <begin position="15"/>
        <end position="256"/>
    </location>
</feature>
<protein>
    <submittedName>
        <fullName evidence="2">D-tagatose 3-epimerase</fullName>
        <ecNumber evidence="2">5.3.1.-</ecNumber>
    </submittedName>
</protein>